<keyword evidence="4" id="KW-1133">Transmembrane helix</keyword>
<dbReference type="PANTHER" id="PTHR12546:SF60">
    <property type="entry name" value="MISFIRE, ISOFORM F"/>
    <property type="match status" value="1"/>
</dbReference>
<evidence type="ECO:0000256" key="5">
    <source>
        <dbReference type="ARBA" id="ARBA00023136"/>
    </source>
</evidence>
<keyword evidence="10" id="KW-1185">Reference proteome</keyword>
<evidence type="ECO:0000256" key="7">
    <source>
        <dbReference type="SAM" id="MobiDB-lite"/>
    </source>
</evidence>
<comment type="caution">
    <text evidence="9">The sequence shown here is derived from an EMBL/GenBank/DDBJ whole genome shotgun (WGS) entry which is preliminary data.</text>
</comment>
<keyword evidence="6" id="KW-0175">Coiled coil</keyword>
<feature type="non-terminal residue" evidence="9">
    <location>
        <position position="1"/>
    </location>
</feature>
<feature type="domain" description="C2" evidence="8">
    <location>
        <begin position="242"/>
        <end position="365"/>
    </location>
</feature>
<dbReference type="PROSITE" id="PS50004">
    <property type="entry name" value="C2"/>
    <property type="match status" value="2"/>
</dbReference>
<organism evidence="9 10">
    <name type="scientific">Trichonephila clavata</name>
    <name type="common">Joro spider</name>
    <name type="synonym">Nephila clavata</name>
    <dbReference type="NCBI Taxonomy" id="2740835"/>
    <lineage>
        <taxon>Eukaryota</taxon>
        <taxon>Metazoa</taxon>
        <taxon>Ecdysozoa</taxon>
        <taxon>Arthropoda</taxon>
        <taxon>Chelicerata</taxon>
        <taxon>Arachnida</taxon>
        <taxon>Araneae</taxon>
        <taxon>Araneomorphae</taxon>
        <taxon>Entelegynae</taxon>
        <taxon>Araneoidea</taxon>
        <taxon>Nephilidae</taxon>
        <taxon>Trichonephila</taxon>
    </lineage>
</organism>
<accession>A0A8X6KYK0</accession>
<dbReference type="InterPro" id="IPR037721">
    <property type="entry name" value="Ferlin"/>
</dbReference>
<dbReference type="PANTHER" id="PTHR12546">
    <property type="entry name" value="FER-1-LIKE"/>
    <property type="match status" value="1"/>
</dbReference>
<dbReference type="SMART" id="SM01202">
    <property type="entry name" value="FerI"/>
    <property type="match status" value="1"/>
</dbReference>
<sequence length="548" mass="61344">WFEWPVGSPVQSHEVLEIVLLNYNKYFSNKIVGTYGLVLQKLIEDGHLRVSDSLVDVNNMPTEIVLLFDVSYNAPDGSVGEWSTTAMQGESFEDDRQALIVIEHNIANLERSINNRQQQQQQAAQDVEFHVAPRNSGSALSLVSPRSPERKRSLPATMRSLASMMKLGKQRPPPEEDERKSLKDSDQLEYGSTQTLNMRGGENVYITGSSDEEDRLMRPYDECSSDTAAPYSINTPVVLKKWAAAARRRSEESPAKLKAQDFQVCVTVIEARHLAGLNMDPVVCVQVGEQKKYTSVKESTNCPYYNEYFVFDFHMAPMMFFDKMISLTVLHSRNIIRSGKVIGTFKLDVGTVFAQTDHQFYHKWALLTDTDDISAGPKGYLKCDISVAGKGDTVKPPPKSEKDEDDIEANLLLPAGVPAERQHARFIVKIYRADGLPRMNAGIVANVKKAFTGEARDLVDPYVQVSFAGLTGKTSVRKGTCCPTWNEQIVFTEMFPPLCQRIKIQLRDNDPVNDAVIGTHFVELSKISNEGEKGTTFPQILKTTYNIS</sequence>
<dbReference type="OrthoDB" id="6429073at2759"/>
<evidence type="ECO:0000256" key="4">
    <source>
        <dbReference type="ARBA" id="ARBA00022989"/>
    </source>
</evidence>
<protein>
    <submittedName>
        <fullName evidence="9">Otoferlin</fullName>
    </submittedName>
</protein>
<dbReference type="AlphaFoldDB" id="A0A8X6KYK0"/>
<dbReference type="CDD" id="cd04011">
    <property type="entry name" value="C2B_Ferlin"/>
    <property type="match status" value="1"/>
</dbReference>
<dbReference type="GO" id="GO:0007009">
    <property type="term" value="P:plasma membrane organization"/>
    <property type="evidence" value="ECO:0007669"/>
    <property type="project" value="TreeGrafter"/>
</dbReference>
<dbReference type="InterPro" id="IPR012968">
    <property type="entry name" value="FerIin_dom"/>
</dbReference>
<feature type="region of interest" description="Disordered" evidence="7">
    <location>
        <begin position="135"/>
        <end position="192"/>
    </location>
</feature>
<evidence type="ECO:0000259" key="8">
    <source>
        <dbReference type="PROSITE" id="PS50004"/>
    </source>
</evidence>
<evidence type="ECO:0000256" key="2">
    <source>
        <dbReference type="ARBA" id="ARBA00022692"/>
    </source>
</evidence>
<dbReference type="SMART" id="SM00239">
    <property type="entry name" value="C2"/>
    <property type="match status" value="2"/>
</dbReference>
<reference evidence="9" key="1">
    <citation type="submission" date="2020-07" db="EMBL/GenBank/DDBJ databases">
        <title>Multicomponent nature underlies the extraordinary mechanical properties of spider dragline silk.</title>
        <authorList>
            <person name="Kono N."/>
            <person name="Nakamura H."/>
            <person name="Mori M."/>
            <person name="Yoshida Y."/>
            <person name="Ohtoshi R."/>
            <person name="Malay A.D."/>
            <person name="Moran D.A.P."/>
            <person name="Tomita M."/>
            <person name="Numata K."/>
            <person name="Arakawa K."/>
        </authorList>
    </citation>
    <scope>NUCLEOTIDE SEQUENCE</scope>
</reference>
<gene>
    <name evidence="9" type="primary">otof</name>
    <name evidence="9" type="ORF">TNCT_261171</name>
</gene>
<keyword evidence="5" id="KW-0472">Membrane</keyword>
<dbReference type="Pfam" id="PF00168">
    <property type="entry name" value="C2"/>
    <property type="match status" value="2"/>
</dbReference>
<proteinExistence type="predicted"/>
<evidence type="ECO:0000313" key="10">
    <source>
        <dbReference type="Proteomes" id="UP000887116"/>
    </source>
</evidence>
<dbReference type="InterPro" id="IPR000008">
    <property type="entry name" value="C2_dom"/>
</dbReference>
<evidence type="ECO:0000256" key="1">
    <source>
        <dbReference type="ARBA" id="ARBA00004167"/>
    </source>
</evidence>
<keyword evidence="3" id="KW-0677">Repeat</keyword>
<dbReference type="GO" id="GO:0016020">
    <property type="term" value="C:membrane"/>
    <property type="evidence" value="ECO:0007669"/>
    <property type="project" value="UniProtKB-SubCell"/>
</dbReference>
<dbReference type="Pfam" id="PF08151">
    <property type="entry name" value="FerI"/>
    <property type="match status" value="1"/>
</dbReference>
<dbReference type="InterPro" id="IPR035892">
    <property type="entry name" value="C2_domain_sf"/>
</dbReference>
<dbReference type="EMBL" id="BMAO01003585">
    <property type="protein sequence ID" value="GFQ88891.1"/>
    <property type="molecule type" value="Genomic_DNA"/>
</dbReference>
<dbReference type="SUPFAM" id="SSF49562">
    <property type="entry name" value="C2 domain (Calcium/lipid-binding domain, CaLB)"/>
    <property type="match status" value="2"/>
</dbReference>
<feature type="compositionally biased region" description="Basic and acidic residues" evidence="7">
    <location>
        <begin position="172"/>
        <end position="186"/>
    </location>
</feature>
<evidence type="ECO:0000256" key="3">
    <source>
        <dbReference type="ARBA" id="ARBA00022737"/>
    </source>
</evidence>
<keyword evidence="2" id="KW-0812">Transmembrane</keyword>
<dbReference type="Proteomes" id="UP000887116">
    <property type="component" value="Unassembled WGS sequence"/>
</dbReference>
<name>A0A8X6KYK0_TRICU</name>
<dbReference type="InterPro" id="IPR037720">
    <property type="entry name" value="C2B_Ferlin"/>
</dbReference>
<dbReference type="CDD" id="cd04018">
    <property type="entry name" value="C2C_Ferlin"/>
    <property type="match status" value="1"/>
</dbReference>
<dbReference type="Gene3D" id="2.60.40.150">
    <property type="entry name" value="C2 domain"/>
    <property type="match status" value="3"/>
</dbReference>
<dbReference type="FunFam" id="2.60.40.150:FF:000034">
    <property type="entry name" value="otoferlin isoform X2"/>
    <property type="match status" value="1"/>
</dbReference>
<evidence type="ECO:0000313" key="9">
    <source>
        <dbReference type="EMBL" id="GFQ88891.1"/>
    </source>
</evidence>
<evidence type="ECO:0000256" key="6">
    <source>
        <dbReference type="SAM" id="Coils"/>
    </source>
</evidence>
<feature type="coiled-coil region" evidence="6">
    <location>
        <begin position="99"/>
        <end position="126"/>
    </location>
</feature>
<comment type="subcellular location">
    <subcellularLocation>
        <location evidence="1">Membrane</location>
        <topology evidence="1">Single-pass membrane protein</topology>
    </subcellularLocation>
</comment>
<dbReference type="FunFam" id="2.60.40.150:FF:000138">
    <property type="entry name" value="Fer-1-like family member 6"/>
    <property type="match status" value="1"/>
</dbReference>
<dbReference type="InterPro" id="IPR037722">
    <property type="entry name" value="C2C_Ferlin"/>
</dbReference>
<feature type="domain" description="C2" evidence="8">
    <location>
        <begin position="403"/>
        <end position="537"/>
    </location>
</feature>